<evidence type="ECO:0000313" key="3">
    <source>
        <dbReference type="Proteomes" id="UP001054252"/>
    </source>
</evidence>
<sequence length="236" mass="26700">MASSFNVVIGQPTLTEIQVMVFQSHLCMKFPTPMGIATLKGNQGIARHCYITLVRRPLKQEDQTSKNAPQEACPKDYYPMPNIDKLVKATFGNERLSLLDAYSGYHQVPMAPGDKEKSSFYVGDEIYCYVMMPFSLKNESATYQKMVTIMFQAQIGKNLEVYVDDFMVKSQKAKDYLAELDETFIQGLKRGKILDKDRLAFFSSFFFLTRASALLFFPLQPNKNHAAGSPPLKENG</sequence>
<dbReference type="InterPro" id="IPR043128">
    <property type="entry name" value="Rev_trsase/Diguanyl_cyclase"/>
</dbReference>
<dbReference type="SUPFAM" id="SSF56672">
    <property type="entry name" value="DNA/RNA polymerases"/>
    <property type="match status" value="1"/>
</dbReference>
<dbReference type="InterPro" id="IPR053134">
    <property type="entry name" value="RNA-dir_DNA_polymerase"/>
</dbReference>
<evidence type="ECO:0000259" key="1">
    <source>
        <dbReference type="Pfam" id="PF00078"/>
    </source>
</evidence>
<proteinExistence type="predicted"/>
<dbReference type="Gene3D" id="3.30.70.270">
    <property type="match status" value="1"/>
</dbReference>
<reference evidence="2 3" key="1">
    <citation type="journal article" date="2021" name="Commun. Biol.">
        <title>The genome of Shorea leprosula (Dipterocarpaceae) highlights the ecological relevance of drought in aseasonal tropical rainforests.</title>
        <authorList>
            <person name="Ng K.K.S."/>
            <person name="Kobayashi M.J."/>
            <person name="Fawcett J.A."/>
            <person name="Hatakeyama M."/>
            <person name="Paape T."/>
            <person name="Ng C.H."/>
            <person name="Ang C.C."/>
            <person name="Tnah L.H."/>
            <person name="Lee C.T."/>
            <person name="Nishiyama T."/>
            <person name="Sese J."/>
            <person name="O'Brien M.J."/>
            <person name="Copetti D."/>
            <person name="Mohd Noor M.I."/>
            <person name="Ong R.C."/>
            <person name="Putra M."/>
            <person name="Sireger I.Z."/>
            <person name="Indrioko S."/>
            <person name="Kosugi Y."/>
            <person name="Izuno A."/>
            <person name="Isagi Y."/>
            <person name="Lee S.L."/>
            <person name="Shimizu K.K."/>
        </authorList>
    </citation>
    <scope>NUCLEOTIDE SEQUENCE [LARGE SCALE GENOMIC DNA]</scope>
    <source>
        <strain evidence="2">214</strain>
    </source>
</reference>
<name>A0AAV5MRP6_9ROSI</name>
<dbReference type="Gene3D" id="3.10.10.10">
    <property type="entry name" value="HIV Type 1 Reverse Transcriptase, subunit A, domain 1"/>
    <property type="match status" value="1"/>
</dbReference>
<dbReference type="EMBL" id="BPVZ01000721">
    <property type="protein sequence ID" value="GKV52490.1"/>
    <property type="molecule type" value="Genomic_DNA"/>
</dbReference>
<evidence type="ECO:0000313" key="2">
    <source>
        <dbReference type="EMBL" id="GKV52490.1"/>
    </source>
</evidence>
<dbReference type="InterPro" id="IPR000477">
    <property type="entry name" value="RT_dom"/>
</dbReference>
<dbReference type="Pfam" id="PF00078">
    <property type="entry name" value="RVT_1"/>
    <property type="match status" value="1"/>
</dbReference>
<keyword evidence="3" id="KW-1185">Reference proteome</keyword>
<feature type="domain" description="Reverse transcriptase" evidence="1">
    <location>
        <begin position="74"/>
        <end position="202"/>
    </location>
</feature>
<dbReference type="Proteomes" id="UP001054252">
    <property type="component" value="Unassembled WGS sequence"/>
</dbReference>
<dbReference type="PANTHER" id="PTHR24559:SF444">
    <property type="entry name" value="REVERSE TRANSCRIPTASE DOMAIN-CONTAINING PROTEIN"/>
    <property type="match status" value="1"/>
</dbReference>
<organism evidence="2 3">
    <name type="scientific">Rubroshorea leprosula</name>
    <dbReference type="NCBI Taxonomy" id="152421"/>
    <lineage>
        <taxon>Eukaryota</taxon>
        <taxon>Viridiplantae</taxon>
        <taxon>Streptophyta</taxon>
        <taxon>Embryophyta</taxon>
        <taxon>Tracheophyta</taxon>
        <taxon>Spermatophyta</taxon>
        <taxon>Magnoliopsida</taxon>
        <taxon>eudicotyledons</taxon>
        <taxon>Gunneridae</taxon>
        <taxon>Pentapetalae</taxon>
        <taxon>rosids</taxon>
        <taxon>malvids</taxon>
        <taxon>Malvales</taxon>
        <taxon>Dipterocarpaceae</taxon>
        <taxon>Rubroshorea</taxon>
    </lineage>
</organism>
<dbReference type="CDD" id="cd01647">
    <property type="entry name" value="RT_LTR"/>
    <property type="match status" value="1"/>
</dbReference>
<dbReference type="PANTHER" id="PTHR24559">
    <property type="entry name" value="TRANSPOSON TY3-I GAG-POL POLYPROTEIN"/>
    <property type="match status" value="1"/>
</dbReference>
<gene>
    <name evidence="2" type="ORF">SLEP1_g59066</name>
</gene>
<comment type="caution">
    <text evidence="2">The sequence shown here is derived from an EMBL/GenBank/DDBJ whole genome shotgun (WGS) entry which is preliminary data.</text>
</comment>
<accession>A0AAV5MRP6</accession>
<dbReference type="AlphaFoldDB" id="A0AAV5MRP6"/>
<dbReference type="InterPro" id="IPR043502">
    <property type="entry name" value="DNA/RNA_pol_sf"/>
</dbReference>
<protein>
    <recommendedName>
        <fullName evidence="1">Reverse transcriptase domain-containing protein</fullName>
    </recommendedName>
</protein>